<feature type="region of interest" description="Disordered" evidence="1">
    <location>
        <begin position="668"/>
        <end position="687"/>
    </location>
</feature>
<feature type="region of interest" description="Disordered" evidence="1">
    <location>
        <begin position="624"/>
        <end position="652"/>
    </location>
</feature>
<reference evidence="3" key="1">
    <citation type="submission" date="2017-02" db="EMBL/GenBank/DDBJ databases">
        <authorList>
            <person name="Tafer H."/>
            <person name="Lopandic K."/>
        </authorList>
    </citation>
    <scope>NUCLEOTIDE SEQUENCE [LARGE SCALE GENOMIC DNA]</scope>
    <source>
        <strain evidence="3">CBS 366.77</strain>
    </source>
</reference>
<sequence>MSANQSGSVYMASLGSARKPLSIVLLRTRSGSPQISAVYLKRKFVTSPRTQESLQFLDDDIGEVKKPVKGNAKRRVKQVQVQSIALMQGGHGTVVRNNQQHSKVPLPPILTMDKESLNRKIKNLESVISSTYSRIDQLISEYAVAKYSYISTQISACAREIQSLEKTRVRIGQTIIQNLSAELRTRRTEIHNLQIKVVLLMGDIVLPQISFIERLEKELVEPLLSGIQRAQANLKEIFGFNDKFDALHALSSDIMENLLRMREDVSILSKSMPFLETCFESHKRQLRLITTAFSGASHHYRYAYRRRIMYHYQGSWPFPLLINEVEACDLRRQLQRRDRALGQKIHKSRHNRPKIAHTQGTGAAVITSQPAEERVHLSRLYKYSHSIQLEAVYFPGPRFQDHPIVELDRRQFDVMAPFILVDEGGPAISTISDYLSRVSVPTLASRLGEQRATKYQKFFFDFNYEYRDLRATYRKWFVSTWELNWLRLMAEHKLSRLGEPNICKEKGLFSVSNPLSQDRNLFREWAKKVGVQRELNLALKKITRSRSALLGRGRRLTHISRLSRPTRQATTLRRRRVSLRRAVAVSKPGSALSTASRRLVRSPVTRFLRVKKALKQKERNFSRVPRTGFKSTKHQPKHIKTASRRATSPTGETARLIRKMESLRLGFETSRGEWASTEGGSQPQSSH</sequence>
<evidence type="ECO:0000313" key="2">
    <source>
        <dbReference type="EMBL" id="RJE27342.1"/>
    </source>
</evidence>
<comment type="caution">
    <text evidence="2">The sequence shown here is derived from an EMBL/GenBank/DDBJ whole genome shotgun (WGS) entry which is preliminary data.</text>
</comment>
<accession>A0A3A2ZW36</accession>
<protein>
    <submittedName>
        <fullName evidence="2">Uncharacterized protein</fullName>
    </submittedName>
</protein>
<feature type="compositionally biased region" description="Polar residues" evidence="1">
    <location>
        <begin position="678"/>
        <end position="687"/>
    </location>
</feature>
<organism evidence="2 3">
    <name type="scientific">Aspergillus sclerotialis</name>
    <dbReference type="NCBI Taxonomy" id="2070753"/>
    <lineage>
        <taxon>Eukaryota</taxon>
        <taxon>Fungi</taxon>
        <taxon>Dikarya</taxon>
        <taxon>Ascomycota</taxon>
        <taxon>Pezizomycotina</taxon>
        <taxon>Eurotiomycetes</taxon>
        <taxon>Eurotiomycetidae</taxon>
        <taxon>Eurotiales</taxon>
        <taxon>Aspergillaceae</taxon>
        <taxon>Aspergillus</taxon>
        <taxon>Aspergillus subgen. Polypaecilum</taxon>
    </lineage>
</organism>
<keyword evidence="3" id="KW-1185">Reference proteome</keyword>
<dbReference type="AlphaFoldDB" id="A0A3A2ZW36"/>
<dbReference type="EMBL" id="MVGC01000005">
    <property type="protein sequence ID" value="RJE27342.1"/>
    <property type="molecule type" value="Genomic_DNA"/>
</dbReference>
<dbReference type="STRING" id="2070753.A0A3A2ZW36"/>
<gene>
    <name evidence="2" type="ORF">PHISCL_00352</name>
</gene>
<dbReference type="OrthoDB" id="1920326at2759"/>
<name>A0A3A2ZW36_9EURO</name>
<evidence type="ECO:0000256" key="1">
    <source>
        <dbReference type="SAM" id="MobiDB-lite"/>
    </source>
</evidence>
<dbReference type="Proteomes" id="UP000266188">
    <property type="component" value="Unassembled WGS sequence"/>
</dbReference>
<evidence type="ECO:0000313" key="3">
    <source>
        <dbReference type="Proteomes" id="UP000266188"/>
    </source>
</evidence>
<proteinExistence type="predicted"/>
<feature type="compositionally biased region" description="Basic residues" evidence="1">
    <location>
        <begin position="631"/>
        <end position="643"/>
    </location>
</feature>